<evidence type="ECO:0008006" key="3">
    <source>
        <dbReference type="Google" id="ProtNLM"/>
    </source>
</evidence>
<dbReference type="PANTHER" id="PTHR40128:SF1">
    <property type="entry name" value="PHYTANOYL-COA HYDROXYLASE"/>
    <property type="match status" value="1"/>
</dbReference>
<dbReference type="Pfam" id="PF05721">
    <property type="entry name" value="PhyH"/>
    <property type="match status" value="1"/>
</dbReference>
<keyword evidence="2" id="KW-1185">Reference proteome</keyword>
<dbReference type="Proteomes" id="UP001445335">
    <property type="component" value="Unassembled WGS sequence"/>
</dbReference>
<gene>
    <name evidence="1" type="ORF">WJX81_008260</name>
</gene>
<comment type="caution">
    <text evidence="1">The sequence shown here is derived from an EMBL/GenBank/DDBJ whole genome shotgun (WGS) entry which is preliminary data.</text>
</comment>
<evidence type="ECO:0000313" key="2">
    <source>
        <dbReference type="Proteomes" id="UP001445335"/>
    </source>
</evidence>
<organism evidence="1 2">
    <name type="scientific">Elliptochloris bilobata</name>
    <dbReference type="NCBI Taxonomy" id="381761"/>
    <lineage>
        <taxon>Eukaryota</taxon>
        <taxon>Viridiplantae</taxon>
        <taxon>Chlorophyta</taxon>
        <taxon>core chlorophytes</taxon>
        <taxon>Trebouxiophyceae</taxon>
        <taxon>Trebouxiophyceae incertae sedis</taxon>
        <taxon>Elliptochloris clade</taxon>
        <taxon>Elliptochloris</taxon>
    </lineage>
</organism>
<evidence type="ECO:0000313" key="1">
    <source>
        <dbReference type="EMBL" id="KAK9839538.1"/>
    </source>
</evidence>
<dbReference type="SUPFAM" id="SSF51197">
    <property type="entry name" value="Clavaminate synthase-like"/>
    <property type="match status" value="1"/>
</dbReference>
<sequence length="234" mass="25717">MAPEKGQTVAAGTGNVQCFPMIDSMLLLKNALCSGCWQALQERLAIDGYLLMRCMLPIADVLEARAFLLSELQRWQPQEAAVTTRYKWLRAVSPGEFTGLHTDRVFVGGSSPRLLTAWVPLGDVNIQHGPPLVCRGSHRLRAFDRLRGYAASRVGSDGTRSGWLSGDGSVLASVVGRYAVDWRTAPLRAGDVVVLGLDTYHMTACNVSSEARLSCDTRWQPAGDPRHPPLRDWR</sequence>
<protein>
    <recommendedName>
        <fullName evidence="3">Phytanoyl-CoA dioxygenase</fullName>
    </recommendedName>
</protein>
<reference evidence="1 2" key="1">
    <citation type="journal article" date="2024" name="Nat. Commun.">
        <title>Phylogenomics reveals the evolutionary origins of lichenization in chlorophyte algae.</title>
        <authorList>
            <person name="Puginier C."/>
            <person name="Libourel C."/>
            <person name="Otte J."/>
            <person name="Skaloud P."/>
            <person name="Haon M."/>
            <person name="Grisel S."/>
            <person name="Petersen M."/>
            <person name="Berrin J.G."/>
            <person name="Delaux P.M."/>
            <person name="Dal Grande F."/>
            <person name="Keller J."/>
        </authorList>
    </citation>
    <scope>NUCLEOTIDE SEQUENCE [LARGE SCALE GENOMIC DNA]</scope>
    <source>
        <strain evidence="1 2">SAG 245.80</strain>
    </source>
</reference>
<dbReference type="Gene3D" id="2.60.120.620">
    <property type="entry name" value="q2cbj1_9rhob like domain"/>
    <property type="match status" value="1"/>
</dbReference>
<accession>A0AAW1S1N7</accession>
<proteinExistence type="predicted"/>
<dbReference type="PANTHER" id="PTHR40128">
    <property type="entry name" value="EXPRESSED PROTEIN"/>
    <property type="match status" value="1"/>
</dbReference>
<dbReference type="EMBL" id="JALJOU010000016">
    <property type="protein sequence ID" value="KAK9839538.1"/>
    <property type="molecule type" value="Genomic_DNA"/>
</dbReference>
<dbReference type="AlphaFoldDB" id="A0AAW1S1N7"/>
<name>A0AAW1S1N7_9CHLO</name>
<dbReference type="InterPro" id="IPR008775">
    <property type="entry name" value="Phytyl_CoA_dOase-like"/>
</dbReference>